<gene>
    <name evidence="3" type="ORF">BBOU_3002</name>
</gene>
<dbReference type="AlphaFoldDB" id="A0A086ZRE7"/>
<dbReference type="InterPro" id="IPR023631">
    <property type="entry name" value="Amidase_dom"/>
</dbReference>
<sequence>MNTKRYTVLNTATDITEHIERTIALLANPTPHVWISILDADSIRRQAFDVIDKLESGENLPLAGVTVAVKDNIDVEGLPTTCAAPWTAHVPQHDATCVSRLREAGAIILGKTNMDQFATGLVGTRSPYGAVGCVDDPSLVSGGSSSGSSVAVASGVADIALGTDTAGSGRVPAAFNRIYGIKPTVGMIPVTGVTPACPSYDVVSVFCRDLSLGQRALSVMAGPDGKDSHARAFSSSAPLAASAGPVLLAPLAKNIEGIDPRWRSAFDNEIRRFESLGYQVRHVDVNVLLEAAKLLYGGALVAERFASIGDRYAEEFNPTAGEDETVRRIVLDAGELTAADFVNDQERLKRAKLAARRVMSGGDILVLPTTTRHPSIAQVEANPVSVNSDLGRFTNFVNLLDFSAVAVPAGVDSFVGITLLGEAFHDYALIDFAERVDVVVDYSATDPEPVPDNIGTDLFVVGEHMRGLSLNRQLTDLGARFEGEVVTAPSYSLVRLDTNPAKPTIVRKAAGRVGRSIQGELWRMPVQSMTHLLESLPHPMTLGPVDLLNGNTVVGFSADAMVFEESEDISSYSGWREYKSSVSRAPLATA</sequence>
<dbReference type="InterPro" id="IPR036928">
    <property type="entry name" value="AS_sf"/>
</dbReference>
<name>A0A086ZRE7_9BIFI</name>
<dbReference type="GeneID" id="303203416"/>
<dbReference type="OrthoDB" id="182039at2"/>
<dbReference type="Proteomes" id="UP000029093">
    <property type="component" value="Unassembled WGS sequence"/>
</dbReference>
<dbReference type="Gene3D" id="3.90.1300.10">
    <property type="entry name" value="Amidase signature (AS) domain"/>
    <property type="match status" value="1"/>
</dbReference>
<reference evidence="3 4" key="1">
    <citation type="submission" date="2014-03" db="EMBL/GenBank/DDBJ databases">
        <title>Genomics of Bifidobacteria.</title>
        <authorList>
            <person name="Ventura M."/>
            <person name="Milani C."/>
            <person name="Lugli G.A."/>
        </authorList>
    </citation>
    <scope>NUCLEOTIDE SEQUENCE [LARGE SCALE GENOMIC DNA]</scope>
    <source>
        <strain evidence="3 4">LMG 10736</strain>
    </source>
</reference>
<dbReference type="PANTHER" id="PTHR11895:SF169">
    <property type="entry name" value="GLUTAMYL-TRNA(GLN) AMIDOTRANSFERASE"/>
    <property type="match status" value="1"/>
</dbReference>
<dbReference type="PANTHER" id="PTHR11895">
    <property type="entry name" value="TRANSAMIDASE"/>
    <property type="match status" value="1"/>
</dbReference>
<proteinExistence type="predicted"/>
<feature type="domain" description="Amidase" evidence="1">
    <location>
        <begin position="28"/>
        <end position="429"/>
    </location>
</feature>
<evidence type="ECO:0000259" key="1">
    <source>
        <dbReference type="Pfam" id="PF01425"/>
    </source>
</evidence>
<evidence type="ECO:0000259" key="2">
    <source>
        <dbReference type="Pfam" id="PF21986"/>
    </source>
</evidence>
<dbReference type="Pfam" id="PF21986">
    <property type="entry name" value="AH_C"/>
    <property type="match status" value="1"/>
</dbReference>
<evidence type="ECO:0000313" key="4">
    <source>
        <dbReference type="Proteomes" id="UP000029093"/>
    </source>
</evidence>
<keyword evidence="3" id="KW-0808">Transferase</keyword>
<evidence type="ECO:0000313" key="3">
    <source>
        <dbReference type="EMBL" id="KFI49097.1"/>
    </source>
</evidence>
<dbReference type="InterPro" id="IPR014085">
    <property type="entry name" value="Allophanate_hydrolase"/>
</dbReference>
<protein>
    <submittedName>
        <fullName evidence="3">Putative amidotransferase</fullName>
        <ecNumber evidence="3">3.5.1.54</ecNumber>
    </submittedName>
</protein>
<keyword evidence="4" id="KW-1185">Reference proteome</keyword>
<dbReference type="Gene3D" id="3.10.490.10">
    <property type="entry name" value="Gamma-glutamyl cyclotransferase-like"/>
    <property type="match status" value="1"/>
</dbReference>
<dbReference type="GO" id="GO:0004039">
    <property type="term" value="F:allophanate hydrolase activity"/>
    <property type="evidence" value="ECO:0007669"/>
    <property type="project" value="UniProtKB-EC"/>
</dbReference>
<accession>A0A086ZRE7</accession>
<dbReference type="InterPro" id="IPR000120">
    <property type="entry name" value="Amidase"/>
</dbReference>
<dbReference type="InterPro" id="IPR053844">
    <property type="entry name" value="AH_C"/>
</dbReference>
<dbReference type="EC" id="3.5.1.54" evidence="3"/>
<dbReference type="Gene3D" id="1.20.58.1700">
    <property type="match status" value="1"/>
</dbReference>
<dbReference type="NCBIfam" id="TIGR02713">
    <property type="entry name" value="allophanate_hyd"/>
    <property type="match status" value="1"/>
</dbReference>
<feature type="domain" description="Allophanate hydrolase C-terminal" evidence="2">
    <location>
        <begin position="457"/>
        <end position="579"/>
    </location>
</feature>
<dbReference type="Pfam" id="PF01425">
    <property type="entry name" value="Amidase"/>
    <property type="match status" value="1"/>
</dbReference>
<dbReference type="EMBL" id="JGYQ01000003">
    <property type="protein sequence ID" value="KFI49097.1"/>
    <property type="molecule type" value="Genomic_DNA"/>
</dbReference>
<dbReference type="SUPFAM" id="SSF75304">
    <property type="entry name" value="Amidase signature (AS) enzymes"/>
    <property type="match status" value="1"/>
</dbReference>
<keyword evidence="3" id="KW-0378">Hydrolase</keyword>
<dbReference type="RefSeq" id="WP_081815585.1">
    <property type="nucleotide sequence ID" value="NZ_JGYQ01000003.1"/>
</dbReference>
<organism evidence="3 4">
    <name type="scientific">Bifidobacterium boum</name>
    <dbReference type="NCBI Taxonomy" id="78343"/>
    <lineage>
        <taxon>Bacteria</taxon>
        <taxon>Bacillati</taxon>
        <taxon>Actinomycetota</taxon>
        <taxon>Actinomycetes</taxon>
        <taxon>Bifidobacteriales</taxon>
        <taxon>Bifidobacteriaceae</taxon>
        <taxon>Bifidobacterium</taxon>
    </lineage>
</organism>
<dbReference type="GO" id="GO:0016740">
    <property type="term" value="F:transferase activity"/>
    <property type="evidence" value="ECO:0007669"/>
    <property type="project" value="UniProtKB-KW"/>
</dbReference>
<comment type="caution">
    <text evidence="3">The sequence shown here is derived from an EMBL/GenBank/DDBJ whole genome shotgun (WGS) entry which is preliminary data.</text>
</comment>
<dbReference type="NCBIfam" id="NF006043">
    <property type="entry name" value="PRK08186.1"/>
    <property type="match status" value="1"/>
</dbReference>